<dbReference type="AlphaFoldDB" id="A0A1L3MXV5"/>
<reference evidence="2 3" key="1">
    <citation type="journal article" date="2016" name="Sci. Rep.">
        <title>Complete genome sequence and transcriptomic analysis of a novel marine strain Bacillus weihaiensis reveals the mechanism of brown algae degradation.</title>
        <authorList>
            <person name="Zhu Y."/>
            <person name="Chen P."/>
            <person name="Bao Y."/>
            <person name="Men Y."/>
            <person name="Zeng Y."/>
            <person name="Yang J."/>
            <person name="Sun J."/>
            <person name="Sun Y."/>
        </authorList>
    </citation>
    <scope>NUCLEOTIDE SEQUENCE [LARGE SCALE GENOMIC DNA]</scope>
    <source>
        <strain evidence="2 3">Alg07</strain>
    </source>
</reference>
<gene>
    <name evidence="2" type="ORF">A9C19_18200</name>
</gene>
<proteinExistence type="predicted"/>
<dbReference type="InterPro" id="IPR027843">
    <property type="entry name" value="DUF4440"/>
</dbReference>
<sequence length="103" mass="11809">MLLQPEIRRSKSELEKVVAEDFFEFGSSGKVLYHGSGIKEEGLAIVNMTMSDFVIHPLTTDVVLATYRICNRETNEHSLRSSIWKKTNESWRMCFHQGTKTAD</sequence>
<evidence type="ECO:0000259" key="1">
    <source>
        <dbReference type="Pfam" id="PF14534"/>
    </source>
</evidence>
<evidence type="ECO:0000313" key="3">
    <source>
        <dbReference type="Proteomes" id="UP000181936"/>
    </source>
</evidence>
<dbReference type="InterPro" id="IPR032710">
    <property type="entry name" value="NTF2-like_dom_sf"/>
</dbReference>
<dbReference type="KEGG" id="bwh:A9C19_18200"/>
<organism evidence="2 3">
    <name type="scientific">Bacillus weihaiensis</name>
    <dbReference type="NCBI Taxonomy" id="1547283"/>
    <lineage>
        <taxon>Bacteria</taxon>
        <taxon>Bacillati</taxon>
        <taxon>Bacillota</taxon>
        <taxon>Bacilli</taxon>
        <taxon>Bacillales</taxon>
        <taxon>Bacillaceae</taxon>
        <taxon>Bacillus</taxon>
    </lineage>
</organism>
<protein>
    <submittedName>
        <fullName evidence="2">DUF4440 domain-containing protein</fullName>
    </submittedName>
</protein>
<dbReference type="EMBL" id="CP016020">
    <property type="protein sequence ID" value="APH07167.1"/>
    <property type="molecule type" value="Genomic_DNA"/>
</dbReference>
<dbReference type="SUPFAM" id="SSF54427">
    <property type="entry name" value="NTF2-like"/>
    <property type="match status" value="1"/>
</dbReference>
<dbReference type="Pfam" id="PF14534">
    <property type="entry name" value="DUF4440"/>
    <property type="match status" value="1"/>
</dbReference>
<keyword evidence="3" id="KW-1185">Reference proteome</keyword>
<dbReference type="STRING" id="1547283.A9C19_18200"/>
<dbReference type="Proteomes" id="UP000181936">
    <property type="component" value="Chromosome"/>
</dbReference>
<dbReference type="Gene3D" id="3.10.450.50">
    <property type="match status" value="1"/>
</dbReference>
<evidence type="ECO:0000313" key="2">
    <source>
        <dbReference type="EMBL" id="APH07167.1"/>
    </source>
</evidence>
<dbReference type="OrthoDB" id="121974at2"/>
<accession>A0A1L3MXV5</accession>
<feature type="domain" description="DUF4440" evidence="1">
    <location>
        <begin position="3"/>
        <end position="93"/>
    </location>
</feature>
<name>A0A1L3MXV5_9BACI</name>